<dbReference type="Proteomes" id="UP000032309">
    <property type="component" value="Unassembled WGS sequence"/>
</dbReference>
<keyword evidence="2" id="KW-1185">Reference proteome</keyword>
<proteinExistence type="predicted"/>
<sequence length="265" mass="29754">MSRIDENGFLEGSICNWIADHKNRHATVFTTIRKLNRECHRFLSGRAVDVTSELHTTTAVLFARLMELFQGMFIAVEHGMMSVSSVVFRAYLEAYFCLMAIHKDPTFLKEYLDQLHISRKGLVNRIRNSSSSSLDALRETLDDTLARDISETIKEQNIKPLKIEDVARRADCHDVYATAYAILSGAVHTTAWDLESYLDYDETKKAIQGFKYGPSDANSAKFLCLAGMVMAEALKTISSIFNEDRAQLCAGFTSQFQAALGEMPA</sequence>
<reference evidence="2" key="1">
    <citation type="journal article" date="2015" name="Genome Announc.">
        <title>Draft Genome Sequence of an Anaerobic Ammonium-Oxidizing Bacterium, "Candidatus Brocadia sinica".</title>
        <authorList>
            <person name="Oshiki M."/>
            <person name="Shinyako-Hata K."/>
            <person name="Satoh H."/>
            <person name="Okabe S."/>
        </authorList>
    </citation>
    <scope>NUCLEOTIDE SEQUENCE [LARGE SCALE GENOMIC DNA]</scope>
    <source>
        <strain evidence="2">JPN1</strain>
    </source>
</reference>
<accession>A0ABQ0JZ27</accession>
<organism evidence="1 2">
    <name type="scientific">Candidatus Brocadia sinica JPN1</name>
    <dbReference type="NCBI Taxonomy" id="1197129"/>
    <lineage>
        <taxon>Bacteria</taxon>
        <taxon>Pseudomonadati</taxon>
        <taxon>Planctomycetota</taxon>
        <taxon>Candidatus Brocadiia</taxon>
        <taxon>Candidatus Brocadiales</taxon>
        <taxon>Candidatus Brocadiaceae</taxon>
        <taxon>Candidatus Brocadia</taxon>
    </lineage>
</organism>
<name>A0ABQ0JZ27_9BACT</name>
<dbReference type="EMBL" id="BAFN01000001">
    <property type="protein sequence ID" value="GAN33997.1"/>
    <property type="molecule type" value="Genomic_DNA"/>
</dbReference>
<dbReference type="RefSeq" id="WP_052564052.1">
    <property type="nucleotide sequence ID" value="NZ_BAFN01000001.1"/>
</dbReference>
<gene>
    <name evidence="1" type="ORF">BROSI_A2532</name>
</gene>
<evidence type="ECO:0000313" key="1">
    <source>
        <dbReference type="EMBL" id="GAN33997.1"/>
    </source>
</evidence>
<evidence type="ECO:0000313" key="2">
    <source>
        <dbReference type="Proteomes" id="UP000032309"/>
    </source>
</evidence>
<dbReference type="InterPro" id="IPR043733">
    <property type="entry name" value="DUF5677"/>
</dbReference>
<dbReference type="Pfam" id="PF18928">
    <property type="entry name" value="DUF5677"/>
    <property type="match status" value="1"/>
</dbReference>
<comment type="caution">
    <text evidence="1">The sequence shown here is derived from an EMBL/GenBank/DDBJ whole genome shotgun (WGS) entry which is preliminary data.</text>
</comment>
<protein>
    <submittedName>
        <fullName evidence="1">Uncharacterized protein</fullName>
    </submittedName>
</protein>